<keyword evidence="2 4" id="KW-0418">Kinase</keyword>
<dbReference type="RefSeq" id="WP_380073396.1">
    <property type="nucleotide sequence ID" value="NZ_JBHRTO010000001.1"/>
</dbReference>
<proteinExistence type="predicted"/>
<dbReference type="InterPro" id="IPR011611">
    <property type="entry name" value="PfkB_dom"/>
</dbReference>
<sequence>MRNGIACAGNWIVDIVHSIDAWPQKSDLVRIRHEVAGVGGGAANVALDLAAFQTGLPLYAVGLIGRDTHAQLCLDACAAAGVDTRWLKQTADHPTAHTQVMNVPGDSRTFFYHPGANDALAETDIPIEAIAATNAKIFYLGYPNLLATLDAVEPGGATPAARLLARARAAGMITCVDLVSAATPQFAETVAAIMPQTDYLFLNEIEAARATNRSEIAPNDRARLLEAATALQTQGAKIVILHTGSLALWLGETALWSIPDPVDPAEILSPVGAGDAFCAGVIYGVHQDWPAGQALKLGHRAAAAALKSVTASEGIPPLAALL</sequence>
<evidence type="ECO:0000256" key="2">
    <source>
        <dbReference type="ARBA" id="ARBA00022777"/>
    </source>
</evidence>
<dbReference type="EMBL" id="JBHRTO010000001">
    <property type="protein sequence ID" value="MFC3181811.1"/>
    <property type="molecule type" value="Genomic_DNA"/>
</dbReference>
<dbReference type="PANTHER" id="PTHR10584:SF166">
    <property type="entry name" value="RIBOKINASE"/>
    <property type="match status" value="1"/>
</dbReference>
<dbReference type="EC" id="2.7.1.-" evidence="4"/>
<gene>
    <name evidence="4" type="ORF">ACFOGH_12475</name>
</gene>
<dbReference type="PANTHER" id="PTHR10584">
    <property type="entry name" value="SUGAR KINASE"/>
    <property type="match status" value="1"/>
</dbReference>
<dbReference type="PROSITE" id="PS00584">
    <property type="entry name" value="PFKB_KINASES_2"/>
    <property type="match status" value="1"/>
</dbReference>
<dbReference type="Gene3D" id="3.40.1190.20">
    <property type="match status" value="1"/>
</dbReference>
<dbReference type="Proteomes" id="UP001595547">
    <property type="component" value="Unassembled WGS sequence"/>
</dbReference>
<organism evidence="4 5">
    <name type="scientific">Cypionkella sinensis</name>
    <dbReference type="NCBI Taxonomy" id="1756043"/>
    <lineage>
        <taxon>Bacteria</taxon>
        <taxon>Pseudomonadati</taxon>
        <taxon>Pseudomonadota</taxon>
        <taxon>Alphaproteobacteria</taxon>
        <taxon>Rhodobacterales</taxon>
        <taxon>Paracoccaceae</taxon>
        <taxon>Cypionkella</taxon>
    </lineage>
</organism>
<evidence type="ECO:0000313" key="4">
    <source>
        <dbReference type="EMBL" id="MFC3181811.1"/>
    </source>
</evidence>
<accession>A0ABV7J2J0</accession>
<keyword evidence="1 4" id="KW-0808">Transferase</keyword>
<dbReference type="Pfam" id="PF00294">
    <property type="entry name" value="PfkB"/>
    <property type="match status" value="1"/>
</dbReference>
<evidence type="ECO:0000256" key="1">
    <source>
        <dbReference type="ARBA" id="ARBA00022679"/>
    </source>
</evidence>
<name>A0ABV7J2J0_9RHOB</name>
<dbReference type="InterPro" id="IPR002173">
    <property type="entry name" value="Carboh/pur_kinase_PfkB_CS"/>
</dbReference>
<comment type="caution">
    <text evidence="4">The sequence shown here is derived from an EMBL/GenBank/DDBJ whole genome shotgun (WGS) entry which is preliminary data.</text>
</comment>
<reference evidence="5" key="1">
    <citation type="journal article" date="2019" name="Int. J. Syst. Evol. Microbiol.">
        <title>The Global Catalogue of Microorganisms (GCM) 10K type strain sequencing project: providing services to taxonomists for standard genome sequencing and annotation.</title>
        <authorList>
            <consortium name="The Broad Institute Genomics Platform"/>
            <consortium name="The Broad Institute Genome Sequencing Center for Infectious Disease"/>
            <person name="Wu L."/>
            <person name="Ma J."/>
        </authorList>
    </citation>
    <scope>NUCLEOTIDE SEQUENCE [LARGE SCALE GENOMIC DNA]</scope>
    <source>
        <strain evidence="5">KCTC 52039</strain>
    </source>
</reference>
<dbReference type="GO" id="GO:0016301">
    <property type="term" value="F:kinase activity"/>
    <property type="evidence" value="ECO:0007669"/>
    <property type="project" value="UniProtKB-KW"/>
</dbReference>
<dbReference type="SUPFAM" id="SSF53613">
    <property type="entry name" value="Ribokinase-like"/>
    <property type="match status" value="1"/>
</dbReference>
<keyword evidence="5" id="KW-1185">Reference proteome</keyword>
<protein>
    <submittedName>
        <fullName evidence="4">Carbohydrate kinase family protein</fullName>
        <ecNumber evidence="4">2.7.1.-</ecNumber>
    </submittedName>
</protein>
<evidence type="ECO:0000313" key="5">
    <source>
        <dbReference type="Proteomes" id="UP001595547"/>
    </source>
</evidence>
<feature type="domain" description="Carbohydrate kinase PfkB" evidence="3">
    <location>
        <begin position="19"/>
        <end position="315"/>
    </location>
</feature>
<dbReference type="InterPro" id="IPR029056">
    <property type="entry name" value="Ribokinase-like"/>
</dbReference>
<evidence type="ECO:0000259" key="3">
    <source>
        <dbReference type="Pfam" id="PF00294"/>
    </source>
</evidence>